<keyword evidence="6 8" id="KW-1133">Transmembrane helix</keyword>
<dbReference type="PANTHER" id="PTHR30269:SF37">
    <property type="entry name" value="MEMBRANE TRANSPORTER PROTEIN"/>
    <property type="match status" value="1"/>
</dbReference>
<feature type="transmembrane region" description="Helical" evidence="8">
    <location>
        <begin position="202"/>
        <end position="220"/>
    </location>
</feature>
<feature type="transmembrane region" description="Helical" evidence="8">
    <location>
        <begin position="76"/>
        <end position="92"/>
    </location>
</feature>
<feature type="transmembrane region" description="Helical" evidence="8">
    <location>
        <begin position="12"/>
        <end position="39"/>
    </location>
</feature>
<evidence type="ECO:0000256" key="2">
    <source>
        <dbReference type="ARBA" id="ARBA00009142"/>
    </source>
</evidence>
<dbReference type="GO" id="GO:0005886">
    <property type="term" value="C:plasma membrane"/>
    <property type="evidence" value="ECO:0007669"/>
    <property type="project" value="UniProtKB-SubCell"/>
</dbReference>
<dbReference type="RefSeq" id="WP_180549326.1">
    <property type="nucleotide sequence ID" value="NZ_JACCKX010000001.1"/>
</dbReference>
<dbReference type="PANTHER" id="PTHR30269">
    <property type="entry name" value="TRANSMEMBRANE PROTEIN YFCA"/>
    <property type="match status" value="1"/>
</dbReference>
<dbReference type="EMBL" id="JACCKX010000001">
    <property type="protein sequence ID" value="NZA00784.1"/>
    <property type="molecule type" value="Genomic_DNA"/>
</dbReference>
<keyword evidence="4 8" id="KW-1003">Cell membrane</keyword>
<keyword evidence="5 8" id="KW-0812">Transmembrane</keyword>
<evidence type="ECO:0000313" key="10">
    <source>
        <dbReference type="Proteomes" id="UP000589716"/>
    </source>
</evidence>
<keyword evidence="3" id="KW-0813">Transport</keyword>
<dbReference type="InterPro" id="IPR052017">
    <property type="entry name" value="TSUP"/>
</dbReference>
<comment type="caution">
    <text evidence="9">The sequence shown here is derived from an EMBL/GenBank/DDBJ whole genome shotgun (WGS) entry which is preliminary data.</text>
</comment>
<dbReference type="InterPro" id="IPR002781">
    <property type="entry name" value="TM_pro_TauE-like"/>
</dbReference>
<evidence type="ECO:0000256" key="6">
    <source>
        <dbReference type="ARBA" id="ARBA00022989"/>
    </source>
</evidence>
<comment type="similarity">
    <text evidence="2 8">Belongs to the 4-toluene sulfonate uptake permease (TSUP) (TC 2.A.102) family.</text>
</comment>
<dbReference type="Pfam" id="PF01925">
    <property type="entry name" value="TauE"/>
    <property type="match status" value="1"/>
</dbReference>
<feature type="transmembrane region" description="Helical" evidence="8">
    <location>
        <begin position="99"/>
        <end position="116"/>
    </location>
</feature>
<evidence type="ECO:0000256" key="8">
    <source>
        <dbReference type="RuleBase" id="RU363041"/>
    </source>
</evidence>
<evidence type="ECO:0000313" key="9">
    <source>
        <dbReference type="EMBL" id="NZA00784.1"/>
    </source>
</evidence>
<sequence length="253" mass="26681">MEFAWADMAYPALVVTLGYVALGLTGFASALISVPLLAWRWPLVDVVPLVLVMDVVASVLMGGLNLREVRWGELRYLGPGMLAGGLIGLWLATRMTSALPLLVLGAYVAWVGVQALRQRAVLAVAPPAPRPGLGALYGAGVGGVLMLFATGGPLLLAWLARRGFDARAMRATTPALIVVAVLMVLGMMAANGRLSSPLMWQRLLVLLPIAVIGVLVGHALAHRVPVATLRRVICALLVASGVMLMLNAVNRML</sequence>
<evidence type="ECO:0000256" key="4">
    <source>
        <dbReference type="ARBA" id="ARBA00022475"/>
    </source>
</evidence>
<evidence type="ECO:0000256" key="5">
    <source>
        <dbReference type="ARBA" id="ARBA00022692"/>
    </source>
</evidence>
<evidence type="ECO:0000256" key="7">
    <source>
        <dbReference type="ARBA" id="ARBA00023136"/>
    </source>
</evidence>
<accession>A0A853ISZ7</accession>
<proteinExistence type="inferred from homology"/>
<feature type="transmembrane region" description="Helical" evidence="8">
    <location>
        <begin position="136"/>
        <end position="159"/>
    </location>
</feature>
<protein>
    <recommendedName>
        <fullName evidence="8">Probable membrane transporter protein</fullName>
    </recommendedName>
</protein>
<reference evidence="9 10" key="1">
    <citation type="submission" date="2020-07" db="EMBL/GenBank/DDBJ databases">
        <authorList>
            <person name="Maaloum M."/>
        </authorList>
    </citation>
    <scope>NUCLEOTIDE SEQUENCE [LARGE SCALE GENOMIC DNA]</scope>
    <source>
        <strain evidence="9 10">GCS-AN-3</strain>
    </source>
</reference>
<name>A0A853ISZ7_9BURK</name>
<evidence type="ECO:0000256" key="1">
    <source>
        <dbReference type="ARBA" id="ARBA00004651"/>
    </source>
</evidence>
<feature type="transmembrane region" description="Helical" evidence="8">
    <location>
        <begin position="232"/>
        <end position="249"/>
    </location>
</feature>
<feature type="transmembrane region" description="Helical" evidence="8">
    <location>
        <begin position="171"/>
        <end position="190"/>
    </location>
</feature>
<feature type="transmembrane region" description="Helical" evidence="8">
    <location>
        <begin position="46"/>
        <end position="64"/>
    </location>
</feature>
<dbReference type="Proteomes" id="UP000589716">
    <property type="component" value="Unassembled WGS sequence"/>
</dbReference>
<keyword evidence="7 8" id="KW-0472">Membrane</keyword>
<keyword evidence="10" id="KW-1185">Reference proteome</keyword>
<organism evidence="9 10">
    <name type="scientific">Ottowia beijingensis</name>
    <dbReference type="NCBI Taxonomy" id="1207057"/>
    <lineage>
        <taxon>Bacteria</taxon>
        <taxon>Pseudomonadati</taxon>
        <taxon>Pseudomonadota</taxon>
        <taxon>Betaproteobacteria</taxon>
        <taxon>Burkholderiales</taxon>
        <taxon>Comamonadaceae</taxon>
        <taxon>Ottowia</taxon>
    </lineage>
</organism>
<comment type="subcellular location">
    <subcellularLocation>
        <location evidence="1 8">Cell membrane</location>
        <topology evidence="1 8">Multi-pass membrane protein</topology>
    </subcellularLocation>
</comment>
<evidence type="ECO:0000256" key="3">
    <source>
        <dbReference type="ARBA" id="ARBA00022448"/>
    </source>
</evidence>
<gene>
    <name evidence="9" type="ORF">H0I39_01500</name>
</gene>
<dbReference type="AlphaFoldDB" id="A0A853ISZ7"/>